<gene>
    <name evidence="4" type="ORF">AB6A40_001816</name>
</gene>
<dbReference type="SUPFAM" id="SSF57184">
    <property type="entry name" value="Growth factor receptor domain"/>
    <property type="match status" value="1"/>
</dbReference>
<dbReference type="AlphaFoldDB" id="A0ABD6EEK2"/>
<dbReference type="Gene3D" id="4.10.40.20">
    <property type="match status" value="1"/>
</dbReference>
<evidence type="ECO:0000256" key="2">
    <source>
        <dbReference type="SAM" id="Phobius"/>
    </source>
</evidence>
<keyword evidence="2" id="KW-0812">Transmembrane</keyword>
<evidence type="ECO:0000313" key="5">
    <source>
        <dbReference type="Proteomes" id="UP001608902"/>
    </source>
</evidence>
<keyword evidence="5" id="KW-1185">Reference proteome</keyword>
<keyword evidence="1" id="KW-1015">Disulfide bond</keyword>
<feature type="domain" description="IGFBP N-terminal" evidence="3">
    <location>
        <begin position="31"/>
        <end position="99"/>
    </location>
</feature>
<sequence>MNKPFYLPSAIFLAWMFNIGLLPVTITTALIRPKCPELCPSECPEPIDCSEVIQDECGCCPLCVRNMHETCGSIDGVCRPPLQCRRLTPDSDQGRCVGELQQFLKFFRIHLFAHRREGKKFFCLSSVRSIYGLVFSA</sequence>
<feature type="transmembrane region" description="Helical" evidence="2">
    <location>
        <begin position="6"/>
        <end position="31"/>
    </location>
</feature>
<evidence type="ECO:0000256" key="1">
    <source>
        <dbReference type="ARBA" id="ARBA00023157"/>
    </source>
</evidence>
<dbReference type="EMBL" id="JBGFUD010000720">
    <property type="protein sequence ID" value="MFH4975107.1"/>
    <property type="molecule type" value="Genomic_DNA"/>
</dbReference>
<name>A0ABD6EEK2_9BILA</name>
<keyword evidence="2" id="KW-1133">Transmembrane helix</keyword>
<evidence type="ECO:0000259" key="3">
    <source>
        <dbReference type="PROSITE" id="PS51323"/>
    </source>
</evidence>
<reference evidence="4 5" key="1">
    <citation type="submission" date="2024-08" db="EMBL/GenBank/DDBJ databases">
        <title>Gnathostoma spinigerum genome.</title>
        <authorList>
            <person name="Gonzalez-Bertolin B."/>
            <person name="Monzon S."/>
            <person name="Zaballos A."/>
            <person name="Jimenez P."/>
            <person name="Dekumyoy P."/>
            <person name="Varona S."/>
            <person name="Cuesta I."/>
            <person name="Sumanam S."/>
            <person name="Adisakwattana P."/>
            <person name="Gasser R.B."/>
            <person name="Hernandez-Gonzalez A."/>
            <person name="Young N.D."/>
            <person name="Perteguer M.J."/>
        </authorList>
    </citation>
    <scope>NUCLEOTIDE SEQUENCE [LARGE SCALE GENOMIC DNA]</scope>
    <source>
        <strain evidence="4">AL3</strain>
        <tissue evidence="4">Liver</tissue>
    </source>
</reference>
<dbReference type="Pfam" id="PF00219">
    <property type="entry name" value="IGFBP"/>
    <property type="match status" value="1"/>
</dbReference>
<evidence type="ECO:0000313" key="4">
    <source>
        <dbReference type="EMBL" id="MFH4975107.1"/>
    </source>
</evidence>
<organism evidence="4 5">
    <name type="scientific">Gnathostoma spinigerum</name>
    <dbReference type="NCBI Taxonomy" id="75299"/>
    <lineage>
        <taxon>Eukaryota</taxon>
        <taxon>Metazoa</taxon>
        <taxon>Ecdysozoa</taxon>
        <taxon>Nematoda</taxon>
        <taxon>Chromadorea</taxon>
        <taxon>Rhabditida</taxon>
        <taxon>Spirurina</taxon>
        <taxon>Gnathostomatomorpha</taxon>
        <taxon>Gnathostomatoidea</taxon>
        <taxon>Gnathostomatidae</taxon>
        <taxon>Gnathostoma</taxon>
    </lineage>
</organism>
<proteinExistence type="predicted"/>
<dbReference type="InterPro" id="IPR000867">
    <property type="entry name" value="IGFBP-like"/>
</dbReference>
<dbReference type="InterPro" id="IPR009030">
    <property type="entry name" value="Growth_fac_rcpt_cys_sf"/>
</dbReference>
<comment type="caution">
    <text evidence="4">The sequence shown here is derived from an EMBL/GenBank/DDBJ whole genome shotgun (WGS) entry which is preliminary data.</text>
</comment>
<accession>A0ABD6EEK2</accession>
<dbReference type="PROSITE" id="PS51323">
    <property type="entry name" value="IGFBP_N_2"/>
    <property type="match status" value="1"/>
</dbReference>
<keyword evidence="2" id="KW-0472">Membrane</keyword>
<protein>
    <recommendedName>
        <fullName evidence="3">IGFBP N-terminal domain-containing protein</fullName>
    </recommendedName>
</protein>
<dbReference type="Proteomes" id="UP001608902">
    <property type="component" value="Unassembled WGS sequence"/>
</dbReference>